<proteinExistence type="predicted"/>
<dbReference type="STRING" id="1054147.F4PLP7"/>
<comment type="function">
    <text evidence="1">Probable methyltransferase.</text>
</comment>
<dbReference type="OrthoDB" id="18248at2759"/>
<evidence type="ECO:0000256" key="1">
    <source>
        <dbReference type="ARBA" id="ARBA00004038"/>
    </source>
</evidence>
<protein>
    <submittedName>
        <fullName evidence="4">SET domain-containing protein</fullName>
    </submittedName>
</protein>
<dbReference type="InterPro" id="IPR046341">
    <property type="entry name" value="SET_dom_sf"/>
</dbReference>
<dbReference type="InterPro" id="IPR001214">
    <property type="entry name" value="SET_dom"/>
</dbReference>
<dbReference type="EMBL" id="GL883008">
    <property type="protein sequence ID" value="EGG23469.1"/>
    <property type="molecule type" value="Genomic_DNA"/>
</dbReference>
<feature type="compositionally biased region" description="Low complexity" evidence="2">
    <location>
        <begin position="242"/>
        <end position="251"/>
    </location>
</feature>
<dbReference type="RefSeq" id="XP_004361320.1">
    <property type="nucleotide sequence ID" value="XM_004361263.1"/>
</dbReference>
<dbReference type="InterPro" id="IPR050869">
    <property type="entry name" value="H3K4_H4K5_MeTrfase"/>
</dbReference>
<evidence type="ECO:0000313" key="5">
    <source>
        <dbReference type="Proteomes" id="UP000007797"/>
    </source>
</evidence>
<evidence type="ECO:0000259" key="3">
    <source>
        <dbReference type="PROSITE" id="PS50280"/>
    </source>
</evidence>
<sequence>MEIPSLNLKGSPIEIKYTENEGRYVVASRDLEAGETILLARSYVSIASDNVKKNVCNHCLQYSPSTLVERCSGCRQVYWCDTYCYLSNRDIHKHYECKYFKNFNKDYLNQQSTATTSATSQSSSSTSSSTSSSQPPLAYKFDDDDWTEIRMLVAILSRFIAIKYLGVGELKAEMPTIQGMTLNFADSTLQDVLSLVENKITESNNKAACKLINLIERYVTLLIKDVHQPQDHTNKKKRQQQQEESQVQLQQPKLNEQQLDEIISMIRPITCKIRCNQFGIWSKKDKCLGVSVTPIASYFNHSCCPNIVDVRGTTLLEFKALHFIPKGSQLCISYLDLDQTTDSRQDYLIYSYYFKCGCKRCNDKGDSIDNWISQFYCQGTKKCSGTYFLEDEERQLHKDILTKSNDNTSATTTATTNQTNKVNLTCSYCWKKRPFKLETLLNPPSNLI</sequence>
<evidence type="ECO:0000313" key="4">
    <source>
        <dbReference type="EMBL" id="EGG23469.1"/>
    </source>
</evidence>
<dbReference type="Gene3D" id="2.170.270.10">
    <property type="entry name" value="SET domain"/>
    <property type="match status" value="1"/>
</dbReference>
<dbReference type="GeneID" id="14875127"/>
<gene>
    <name evidence="4" type="ORF">DFA_05602</name>
</gene>
<accession>F4PLP7</accession>
<feature type="region of interest" description="Disordered" evidence="2">
    <location>
        <begin position="116"/>
        <end position="136"/>
    </location>
</feature>
<feature type="domain" description="SET" evidence="3">
    <location>
        <begin position="11"/>
        <end position="335"/>
    </location>
</feature>
<dbReference type="Pfam" id="PF00856">
    <property type="entry name" value="SET"/>
    <property type="match status" value="1"/>
</dbReference>
<dbReference type="AlphaFoldDB" id="F4PLP7"/>
<reference evidence="5" key="1">
    <citation type="journal article" date="2011" name="Genome Res.">
        <title>Phylogeny-wide analysis of social amoeba genomes highlights ancient origins for complex intercellular communication.</title>
        <authorList>
            <person name="Heidel A.J."/>
            <person name="Lawal H.M."/>
            <person name="Felder M."/>
            <person name="Schilde C."/>
            <person name="Helps N.R."/>
            <person name="Tunggal B."/>
            <person name="Rivero F."/>
            <person name="John U."/>
            <person name="Schleicher M."/>
            <person name="Eichinger L."/>
            <person name="Platzer M."/>
            <person name="Noegel A.A."/>
            <person name="Schaap P."/>
            <person name="Gloeckner G."/>
        </authorList>
    </citation>
    <scope>NUCLEOTIDE SEQUENCE [LARGE SCALE GENOMIC DNA]</scope>
    <source>
        <strain evidence="5">SH3</strain>
    </source>
</reference>
<dbReference type="PROSITE" id="PS50280">
    <property type="entry name" value="SET"/>
    <property type="match status" value="1"/>
</dbReference>
<evidence type="ECO:0000256" key="2">
    <source>
        <dbReference type="SAM" id="MobiDB-lite"/>
    </source>
</evidence>
<dbReference type="CDD" id="cd20071">
    <property type="entry name" value="SET_SMYD"/>
    <property type="match status" value="1"/>
</dbReference>
<dbReference type="Proteomes" id="UP000007797">
    <property type="component" value="Unassembled WGS sequence"/>
</dbReference>
<dbReference type="PANTHER" id="PTHR12197">
    <property type="entry name" value="HISTONE-LYSINE N-METHYLTRANSFERASE SMYD"/>
    <property type="match status" value="1"/>
</dbReference>
<keyword evidence="5" id="KW-1185">Reference proteome</keyword>
<feature type="region of interest" description="Disordered" evidence="2">
    <location>
        <begin position="229"/>
        <end position="251"/>
    </location>
</feature>
<dbReference type="PANTHER" id="PTHR12197:SF251">
    <property type="entry name" value="EG:BACR7C10.4 PROTEIN"/>
    <property type="match status" value="1"/>
</dbReference>
<dbReference type="OMA" id="ERCVCEK"/>
<dbReference type="KEGG" id="dfa:DFA_05602"/>
<organism evidence="4 5">
    <name type="scientific">Cavenderia fasciculata</name>
    <name type="common">Slime mold</name>
    <name type="synonym">Dictyostelium fasciculatum</name>
    <dbReference type="NCBI Taxonomy" id="261658"/>
    <lineage>
        <taxon>Eukaryota</taxon>
        <taxon>Amoebozoa</taxon>
        <taxon>Evosea</taxon>
        <taxon>Eumycetozoa</taxon>
        <taxon>Dictyostelia</taxon>
        <taxon>Acytosteliales</taxon>
        <taxon>Cavenderiaceae</taxon>
        <taxon>Cavenderia</taxon>
    </lineage>
</organism>
<name>F4PLP7_CACFS</name>
<feature type="compositionally biased region" description="Low complexity" evidence="2">
    <location>
        <begin position="116"/>
        <end position="134"/>
    </location>
</feature>
<dbReference type="SUPFAM" id="SSF82199">
    <property type="entry name" value="SET domain"/>
    <property type="match status" value="1"/>
</dbReference>
<dbReference type="GO" id="GO:0005634">
    <property type="term" value="C:nucleus"/>
    <property type="evidence" value="ECO:0007669"/>
    <property type="project" value="TreeGrafter"/>
</dbReference>